<sequence length="168" mass="18933">MLVTAVLSGAFLAALITAAINIWLARRRTREEERNRIHTTFAEAFAAYTAYKEFPYAIRRRRADTPGEERIRLSEALREIQASLAYHLAWTAAESEQVGKAYAELVKQVRSTAGNAMHEAWDAPANDSDSAMNIPAMLVDLSELTTREAAYIDAVRSHLRKLAPWWAR</sequence>
<evidence type="ECO:0008006" key="3">
    <source>
        <dbReference type="Google" id="ProtNLM"/>
    </source>
</evidence>
<gene>
    <name evidence="1" type="ORF">ACFS2C_09075</name>
</gene>
<comment type="caution">
    <text evidence="1">The sequence shown here is derived from an EMBL/GenBank/DDBJ whole genome shotgun (WGS) entry which is preliminary data.</text>
</comment>
<name>A0ABW5W8N9_9PSEU</name>
<organism evidence="1 2">
    <name type="scientific">Prauserella oleivorans</name>
    <dbReference type="NCBI Taxonomy" id="1478153"/>
    <lineage>
        <taxon>Bacteria</taxon>
        <taxon>Bacillati</taxon>
        <taxon>Actinomycetota</taxon>
        <taxon>Actinomycetes</taxon>
        <taxon>Pseudonocardiales</taxon>
        <taxon>Pseudonocardiaceae</taxon>
        <taxon>Prauserella</taxon>
    </lineage>
</organism>
<evidence type="ECO:0000313" key="1">
    <source>
        <dbReference type="EMBL" id="MFD2799544.1"/>
    </source>
</evidence>
<dbReference type="Proteomes" id="UP001597478">
    <property type="component" value="Unassembled WGS sequence"/>
</dbReference>
<evidence type="ECO:0000313" key="2">
    <source>
        <dbReference type="Proteomes" id="UP001597478"/>
    </source>
</evidence>
<reference evidence="2" key="1">
    <citation type="journal article" date="2019" name="Int. J. Syst. Evol. Microbiol.">
        <title>The Global Catalogue of Microorganisms (GCM) 10K type strain sequencing project: providing services to taxonomists for standard genome sequencing and annotation.</title>
        <authorList>
            <consortium name="The Broad Institute Genomics Platform"/>
            <consortium name="The Broad Institute Genome Sequencing Center for Infectious Disease"/>
            <person name="Wu L."/>
            <person name="Ma J."/>
        </authorList>
    </citation>
    <scope>NUCLEOTIDE SEQUENCE [LARGE SCALE GENOMIC DNA]</scope>
    <source>
        <strain evidence="2">IBRC-M 10906</strain>
    </source>
</reference>
<accession>A0ABW5W8N9</accession>
<dbReference type="EMBL" id="JBHUOF010000009">
    <property type="protein sequence ID" value="MFD2799544.1"/>
    <property type="molecule type" value="Genomic_DNA"/>
</dbReference>
<protein>
    <recommendedName>
        <fullName evidence="3">Secreted protein</fullName>
    </recommendedName>
</protein>
<proteinExistence type="predicted"/>
<keyword evidence="2" id="KW-1185">Reference proteome</keyword>
<dbReference type="RefSeq" id="WP_377390414.1">
    <property type="nucleotide sequence ID" value="NZ_JBHSAN010000023.1"/>
</dbReference>